<protein>
    <submittedName>
        <fullName evidence="4">Phosphate/phosphite/phosphonate ABC transporter substrate-binding protein</fullName>
    </submittedName>
</protein>
<dbReference type="Pfam" id="PF12849">
    <property type="entry name" value="PBP_like_2"/>
    <property type="match status" value="1"/>
</dbReference>
<dbReference type="PANTHER" id="PTHR30570:SF1">
    <property type="entry name" value="PHOSPHATE-BINDING PROTEIN PSTS"/>
    <property type="match status" value="1"/>
</dbReference>
<organism evidence="4 5">
    <name type="scientific">Candidatus Abyssobacteria bacterium SURF_17</name>
    <dbReference type="NCBI Taxonomy" id="2093361"/>
    <lineage>
        <taxon>Bacteria</taxon>
        <taxon>Pseudomonadati</taxon>
        <taxon>Candidatus Hydrogenedentota</taxon>
        <taxon>Candidatus Abyssobacteria</taxon>
    </lineage>
</organism>
<dbReference type="EMBL" id="QZKI01000045">
    <property type="protein sequence ID" value="RJP72403.1"/>
    <property type="molecule type" value="Genomic_DNA"/>
</dbReference>
<sequence length="584" mass="64442">MVQRTLRKASDNRIAILFVLGALSFSFVFSFCSREEPPVQTTLAGNERILISGSAAMTPLLKTLAREFSKKEPGIEMVFPPDSHSDAGIAGAAERKYDIGAISREMSPSEKEADLQYLHLAVDGMIFCTNENVTITNLTTNQIRHIYAGIITNWGQVGGPDAQIALIDRPEHTSAKIAFRATFLGNDFRVDPEAMVIERPYQVAESIQLIPYSIGYTALAEIVMEDLPVNVISVNGVEPTPANIQDGHYKFFRPLGLVLSPAPKASTMKFVNFVFSETGSKIIANSGYVPQRYEILVGIVPEQNLLVQSQRYEPLVEYLSHKLGEGFSVKLKLLPTYIEACRSLANGDINAAFLGSLAYATVRDYVTVLARPDYGGVSTYRGIVFVRADSGIESVEQMRGRRLVMGGKTTTAGYVFPLYYFKDKGISDYGTYFSEASFVGTHEDAILAVLEKRADVGAAKDLVYRMLVRENPALEQTVRILAQSPPVPSNAFVLRKNLTNPCFECHQRRARRTIVEEEISSKMDIALTIKDSLLGMSQDPEGKAALMALGNADRFLETTDSDYSELYGMLDEINLNPSDLLNVD</sequence>
<evidence type="ECO:0000259" key="3">
    <source>
        <dbReference type="Pfam" id="PF12849"/>
    </source>
</evidence>
<comment type="caution">
    <text evidence="4">The sequence shown here is derived from an EMBL/GenBank/DDBJ whole genome shotgun (WGS) entry which is preliminary data.</text>
</comment>
<dbReference type="GO" id="GO:0043190">
    <property type="term" value="C:ATP-binding cassette (ABC) transporter complex"/>
    <property type="evidence" value="ECO:0007669"/>
    <property type="project" value="InterPro"/>
</dbReference>
<dbReference type="InterPro" id="IPR050811">
    <property type="entry name" value="Phosphate_ABC_transporter"/>
</dbReference>
<dbReference type="Pfam" id="PF12974">
    <property type="entry name" value="Phosphonate-bd"/>
    <property type="match status" value="1"/>
</dbReference>
<proteinExistence type="inferred from homology"/>
<comment type="similarity">
    <text evidence="1">Belongs to the phosphate/phosphite/phosphonate binding protein family.</text>
</comment>
<feature type="domain" description="PBP" evidence="3">
    <location>
        <begin position="46"/>
        <end position="277"/>
    </location>
</feature>
<evidence type="ECO:0000313" key="4">
    <source>
        <dbReference type="EMBL" id="RJP72403.1"/>
    </source>
</evidence>
<reference evidence="4 5" key="1">
    <citation type="journal article" date="2017" name="ISME J.">
        <title>Energy and carbon metabolisms in a deep terrestrial subsurface fluid microbial community.</title>
        <authorList>
            <person name="Momper L."/>
            <person name="Jungbluth S.P."/>
            <person name="Lee M.D."/>
            <person name="Amend J.P."/>
        </authorList>
    </citation>
    <scope>NUCLEOTIDE SEQUENCE [LARGE SCALE GENOMIC DNA]</scope>
    <source>
        <strain evidence="4">SURF_17</strain>
    </source>
</reference>
<dbReference type="PANTHER" id="PTHR30570">
    <property type="entry name" value="PERIPLASMIC PHOSPHATE BINDING COMPONENT OF PHOSPHATE ABC TRANSPORTER"/>
    <property type="match status" value="1"/>
</dbReference>
<dbReference type="InterPro" id="IPR024370">
    <property type="entry name" value="PBP_domain"/>
</dbReference>
<dbReference type="InterPro" id="IPR005770">
    <property type="entry name" value="PhnD"/>
</dbReference>
<name>A0A419F273_9BACT</name>
<evidence type="ECO:0000313" key="5">
    <source>
        <dbReference type="Proteomes" id="UP000285961"/>
    </source>
</evidence>
<keyword evidence="2" id="KW-0732">Signal</keyword>
<evidence type="ECO:0000256" key="2">
    <source>
        <dbReference type="ARBA" id="ARBA00022729"/>
    </source>
</evidence>
<dbReference type="NCBIfam" id="TIGR01098">
    <property type="entry name" value="3A0109s03R"/>
    <property type="match status" value="1"/>
</dbReference>
<dbReference type="GO" id="GO:0055085">
    <property type="term" value="P:transmembrane transport"/>
    <property type="evidence" value="ECO:0007669"/>
    <property type="project" value="InterPro"/>
</dbReference>
<dbReference type="SUPFAM" id="SSF53850">
    <property type="entry name" value="Periplasmic binding protein-like II"/>
    <property type="match status" value="2"/>
</dbReference>
<gene>
    <name evidence="4" type="primary">phnD</name>
    <name evidence="4" type="ORF">C4532_05985</name>
</gene>
<dbReference type="Proteomes" id="UP000285961">
    <property type="component" value="Unassembled WGS sequence"/>
</dbReference>
<dbReference type="AlphaFoldDB" id="A0A419F273"/>
<dbReference type="Gene3D" id="3.40.190.10">
    <property type="entry name" value="Periplasmic binding protein-like II"/>
    <property type="match status" value="4"/>
</dbReference>
<evidence type="ECO:0000256" key="1">
    <source>
        <dbReference type="ARBA" id="ARBA00007162"/>
    </source>
</evidence>
<accession>A0A419F273</accession>